<dbReference type="PANTHER" id="PTHR36303">
    <property type="entry name" value="2',3'-CYCLIC-NUCLEOTIDE 2'-PHOSPHODIESTERASE"/>
    <property type="match status" value="1"/>
</dbReference>
<keyword evidence="2" id="KW-1185">Reference proteome</keyword>
<dbReference type="Pfam" id="PF13277">
    <property type="entry name" value="YmdB"/>
    <property type="match status" value="1"/>
</dbReference>
<evidence type="ECO:0000313" key="2">
    <source>
        <dbReference type="Proteomes" id="UP000009374"/>
    </source>
</evidence>
<sequence length="297" mass="31910">MPADLSSDHGPDLPANGSGEIRLLFVGDVFGRPGRMALESGLALISREAPLHGLFVNGENLAGGRGITPRKAEECFRMGVSAITTGNHLFDQKEAVALFASEPRILRPENYSTGCPGTGHRIYTLPGGFRVGLGNLAGRAFMGPADCPFAAADRILEDFSRAADPPHFIAIDIHAEATGEKQALAFHLDGRADLLYGTHTHVQTNDLTRYPGGLWFVGDVGMTGPRWSIVGADPAPALSRYRTQVPLPFRVGEGEALFCALLLTLSFPEDGHRAKVLSARLLREVFPGKESSDREKV</sequence>
<dbReference type="GO" id="GO:0004113">
    <property type="term" value="F:2',3'-cyclic-nucleotide 3'-phosphodiesterase activity"/>
    <property type="evidence" value="ECO:0007669"/>
    <property type="project" value="TreeGrafter"/>
</dbReference>
<protein>
    <recommendedName>
        <fullName evidence="3">Metallophosphoesterase</fullName>
    </recommendedName>
</protein>
<proteinExistence type="predicted"/>
<dbReference type="PANTHER" id="PTHR36303:SF1">
    <property type="entry name" value="2',3'-CYCLIC-NUCLEOTIDE 2'-PHOSPHODIESTERASE"/>
    <property type="match status" value="1"/>
</dbReference>
<dbReference type="EMBL" id="GG693856">
    <property type="protein sequence ID" value="EES53730.1"/>
    <property type="molecule type" value="Genomic_DNA"/>
</dbReference>
<dbReference type="InterPro" id="IPR029052">
    <property type="entry name" value="Metallo-depent_PP-like"/>
</dbReference>
<name>C6HUJ7_9BACT</name>
<reference evidence="1 2" key="1">
    <citation type="journal article" date="2009" name="Appl. Environ. Microbiol.">
        <title>Community genomic and proteomic analyses of chemoautotrophic iron-oxidizing "Leptospirillum rubarum" (Group II) and "Leptospirillum ferrodiazotrophum" (Group III) bacteria in acid mine drainage biofilms.</title>
        <authorList>
            <person name="Goltsman D.S."/>
            <person name="Denef V.J."/>
            <person name="Singer S.W."/>
            <person name="VerBerkmoes N.C."/>
            <person name="Lefsrud M."/>
            <person name="Mueller R.S."/>
            <person name="Dick G.J."/>
            <person name="Sun C.L."/>
            <person name="Wheeler K.E."/>
            <person name="Zemla A."/>
            <person name="Baker B.J."/>
            <person name="Hauser L."/>
            <person name="Land M."/>
            <person name="Shah M.B."/>
            <person name="Thelen M.P."/>
            <person name="Hettich R.L."/>
            <person name="Banfield J.F."/>
        </authorList>
    </citation>
    <scope>NUCLEOTIDE SEQUENCE [LARGE SCALE GENOMIC DNA]</scope>
</reference>
<dbReference type="InterPro" id="IPR005235">
    <property type="entry name" value="YmdB-like"/>
</dbReference>
<dbReference type="Proteomes" id="UP000009374">
    <property type="component" value="Unassembled WGS sequence"/>
</dbReference>
<gene>
    <name evidence="1" type="ORF">UBAL3_60500026</name>
</gene>
<dbReference type="AlphaFoldDB" id="C6HUJ7"/>
<dbReference type="Gene3D" id="3.60.21.10">
    <property type="match status" value="1"/>
</dbReference>
<dbReference type="SUPFAM" id="SSF56300">
    <property type="entry name" value="Metallo-dependent phosphatases"/>
    <property type="match status" value="1"/>
</dbReference>
<evidence type="ECO:0000313" key="1">
    <source>
        <dbReference type="EMBL" id="EES53730.1"/>
    </source>
</evidence>
<evidence type="ECO:0008006" key="3">
    <source>
        <dbReference type="Google" id="ProtNLM"/>
    </source>
</evidence>
<accession>C6HUJ7</accession>
<organism evidence="1 2">
    <name type="scientific">Leptospirillum ferrodiazotrophum</name>
    <dbReference type="NCBI Taxonomy" id="412449"/>
    <lineage>
        <taxon>Bacteria</taxon>
        <taxon>Pseudomonadati</taxon>
        <taxon>Nitrospirota</taxon>
        <taxon>Nitrospiria</taxon>
        <taxon>Nitrospirales</taxon>
        <taxon>Nitrospiraceae</taxon>
        <taxon>Leptospirillum</taxon>
    </lineage>
</organism>